<name>A0A834IQM2_RHYFE</name>
<comment type="caution">
    <text evidence="1">The sequence shown here is derived from an EMBL/GenBank/DDBJ whole genome shotgun (WGS) entry which is preliminary data.</text>
</comment>
<accession>A0A834IQM2</accession>
<gene>
    <name evidence="1" type="ORF">GWI33_022216</name>
</gene>
<dbReference type="AlphaFoldDB" id="A0A834IQM2"/>
<organism evidence="1 2">
    <name type="scientific">Rhynchophorus ferrugineus</name>
    <name type="common">Red palm weevil</name>
    <name type="synonym">Curculio ferrugineus</name>
    <dbReference type="NCBI Taxonomy" id="354439"/>
    <lineage>
        <taxon>Eukaryota</taxon>
        <taxon>Metazoa</taxon>
        <taxon>Ecdysozoa</taxon>
        <taxon>Arthropoda</taxon>
        <taxon>Hexapoda</taxon>
        <taxon>Insecta</taxon>
        <taxon>Pterygota</taxon>
        <taxon>Neoptera</taxon>
        <taxon>Endopterygota</taxon>
        <taxon>Coleoptera</taxon>
        <taxon>Polyphaga</taxon>
        <taxon>Cucujiformia</taxon>
        <taxon>Curculionidae</taxon>
        <taxon>Dryophthorinae</taxon>
        <taxon>Rhynchophorus</taxon>
    </lineage>
</organism>
<keyword evidence="2" id="KW-1185">Reference proteome</keyword>
<protein>
    <submittedName>
        <fullName evidence="1">Uncharacterized protein</fullName>
    </submittedName>
</protein>
<dbReference type="EMBL" id="JAACXV010000078">
    <property type="protein sequence ID" value="KAF7284434.1"/>
    <property type="molecule type" value="Genomic_DNA"/>
</dbReference>
<evidence type="ECO:0000313" key="1">
    <source>
        <dbReference type="EMBL" id="KAF7284434.1"/>
    </source>
</evidence>
<proteinExistence type="predicted"/>
<evidence type="ECO:0000313" key="2">
    <source>
        <dbReference type="Proteomes" id="UP000625711"/>
    </source>
</evidence>
<reference evidence="1" key="1">
    <citation type="submission" date="2020-08" db="EMBL/GenBank/DDBJ databases">
        <title>Genome sequencing and assembly of the red palm weevil Rhynchophorus ferrugineus.</title>
        <authorList>
            <person name="Dias G.B."/>
            <person name="Bergman C.M."/>
            <person name="Manee M."/>
        </authorList>
    </citation>
    <scope>NUCLEOTIDE SEQUENCE</scope>
    <source>
        <strain evidence="1">AA-2017</strain>
        <tissue evidence="1">Whole larva</tissue>
    </source>
</reference>
<sequence>MRNDINPLIVGHLPRERRILADFSLALRLWQHDKQSEVKLTSSRHQLRVAVVSRRNVRLLSQFFRHLSDRKPAKPDIFQSVNVLWDVLLIQRLQDDVTFSTDASEAIKCQDVAVDPQNIKTSATLFYKASKGDLDRWCQFNVELETILSMAIAKKVISWKDIKRARSVRLEENNLIDNYQDTSGFCDTIIE</sequence>
<dbReference type="Proteomes" id="UP000625711">
    <property type="component" value="Unassembled WGS sequence"/>
</dbReference>